<keyword evidence="6" id="KW-1185">Reference proteome</keyword>
<evidence type="ECO:0000256" key="3">
    <source>
        <dbReference type="SAM" id="MobiDB-lite"/>
    </source>
</evidence>
<evidence type="ECO:0000259" key="4">
    <source>
        <dbReference type="PROSITE" id="PS50048"/>
    </source>
</evidence>
<dbReference type="PANTHER" id="PTHR31668">
    <property type="entry name" value="GLUCOSE TRANSPORT TRANSCRIPTION REGULATOR RGT1-RELATED-RELATED"/>
    <property type="match status" value="1"/>
</dbReference>
<feature type="compositionally biased region" description="Low complexity" evidence="3">
    <location>
        <begin position="21"/>
        <end position="39"/>
    </location>
</feature>
<feature type="domain" description="Zn(2)-C6 fungal-type" evidence="4">
    <location>
        <begin position="95"/>
        <end position="127"/>
    </location>
</feature>
<dbReference type="RefSeq" id="XP_025597165.1">
    <property type="nucleotide sequence ID" value="XM_025745791.1"/>
</dbReference>
<dbReference type="SMART" id="SM00066">
    <property type="entry name" value="GAL4"/>
    <property type="match status" value="1"/>
</dbReference>
<proteinExistence type="predicted"/>
<dbReference type="EMBL" id="KZ819297">
    <property type="protein sequence ID" value="PWN96886.1"/>
    <property type="molecule type" value="Genomic_DNA"/>
</dbReference>
<dbReference type="SMART" id="SM00906">
    <property type="entry name" value="Fungal_trans"/>
    <property type="match status" value="1"/>
</dbReference>
<dbReference type="Pfam" id="PF04082">
    <property type="entry name" value="Fungal_trans"/>
    <property type="match status" value="1"/>
</dbReference>
<keyword evidence="1" id="KW-0479">Metal-binding</keyword>
<dbReference type="GO" id="GO:0001080">
    <property type="term" value="P:nitrogen catabolite activation of transcription from RNA polymerase II promoter"/>
    <property type="evidence" value="ECO:0007669"/>
    <property type="project" value="TreeGrafter"/>
</dbReference>
<dbReference type="Proteomes" id="UP000245946">
    <property type="component" value="Unassembled WGS sequence"/>
</dbReference>
<evidence type="ECO:0000313" key="6">
    <source>
        <dbReference type="Proteomes" id="UP000245946"/>
    </source>
</evidence>
<reference evidence="5 6" key="1">
    <citation type="journal article" date="2018" name="Mol. Biol. Evol.">
        <title>Broad Genomic Sampling Reveals a Smut Pathogenic Ancestry of the Fungal Clade Ustilaginomycotina.</title>
        <authorList>
            <person name="Kijpornyongpan T."/>
            <person name="Mondo S.J."/>
            <person name="Barry K."/>
            <person name="Sandor L."/>
            <person name="Lee J."/>
            <person name="Lipzen A."/>
            <person name="Pangilinan J."/>
            <person name="LaButti K."/>
            <person name="Hainaut M."/>
            <person name="Henrissat B."/>
            <person name="Grigoriev I.V."/>
            <person name="Spatafora J.W."/>
            <person name="Aime M.C."/>
        </authorList>
    </citation>
    <scope>NUCLEOTIDE SEQUENCE [LARGE SCALE GENOMIC DNA]</scope>
    <source>
        <strain evidence="5 6">MCA 4186</strain>
    </source>
</reference>
<dbReference type="PANTHER" id="PTHR31668:SF10">
    <property type="entry name" value="ZN(II)2CYS6 TRANSCRIPTION FACTOR (EUROFUNG)"/>
    <property type="match status" value="1"/>
</dbReference>
<dbReference type="GO" id="GO:0000981">
    <property type="term" value="F:DNA-binding transcription factor activity, RNA polymerase II-specific"/>
    <property type="evidence" value="ECO:0007669"/>
    <property type="project" value="InterPro"/>
</dbReference>
<dbReference type="GO" id="GO:0003677">
    <property type="term" value="F:DNA binding"/>
    <property type="evidence" value="ECO:0007669"/>
    <property type="project" value="InterPro"/>
</dbReference>
<dbReference type="OrthoDB" id="3365957at2759"/>
<dbReference type="PROSITE" id="PS00463">
    <property type="entry name" value="ZN2_CY6_FUNGAL_1"/>
    <property type="match status" value="1"/>
</dbReference>
<dbReference type="STRING" id="58919.A0A316Z6H8"/>
<evidence type="ECO:0000256" key="1">
    <source>
        <dbReference type="ARBA" id="ARBA00022723"/>
    </source>
</evidence>
<feature type="compositionally biased region" description="Low complexity" evidence="3">
    <location>
        <begin position="253"/>
        <end position="299"/>
    </location>
</feature>
<feature type="compositionally biased region" description="Polar residues" evidence="3">
    <location>
        <begin position="198"/>
        <end position="223"/>
    </location>
</feature>
<dbReference type="GeneID" id="37273335"/>
<dbReference type="InterPro" id="IPR050797">
    <property type="entry name" value="Carb_Metab_Trans_Reg"/>
</dbReference>
<dbReference type="GO" id="GO:0005634">
    <property type="term" value="C:nucleus"/>
    <property type="evidence" value="ECO:0007669"/>
    <property type="project" value="TreeGrafter"/>
</dbReference>
<organism evidence="5 6">
    <name type="scientific">Tilletiopsis washingtonensis</name>
    <dbReference type="NCBI Taxonomy" id="58919"/>
    <lineage>
        <taxon>Eukaryota</taxon>
        <taxon>Fungi</taxon>
        <taxon>Dikarya</taxon>
        <taxon>Basidiomycota</taxon>
        <taxon>Ustilaginomycotina</taxon>
        <taxon>Exobasidiomycetes</taxon>
        <taxon>Entylomatales</taxon>
        <taxon>Entylomatales incertae sedis</taxon>
        <taxon>Tilletiopsis</taxon>
    </lineage>
</organism>
<feature type="compositionally biased region" description="Low complexity" evidence="3">
    <location>
        <begin position="236"/>
        <end position="246"/>
    </location>
</feature>
<dbReference type="CDD" id="cd12148">
    <property type="entry name" value="fungal_TF_MHR"/>
    <property type="match status" value="1"/>
</dbReference>
<evidence type="ECO:0000256" key="2">
    <source>
        <dbReference type="ARBA" id="ARBA00023242"/>
    </source>
</evidence>
<feature type="compositionally biased region" description="Basic and acidic residues" evidence="3">
    <location>
        <begin position="304"/>
        <end position="326"/>
    </location>
</feature>
<dbReference type="Gene3D" id="4.10.240.10">
    <property type="entry name" value="Zn(2)-C6 fungal-type DNA-binding domain"/>
    <property type="match status" value="1"/>
</dbReference>
<dbReference type="GO" id="GO:0006351">
    <property type="term" value="P:DNA-templated transcription"/>
    <property type="evidence" value="ECO:0007669"/>
    <property type="project" value="InterPro"/>
</dbReference>
<dbReference type="PROSITE" id="PS50048">
    <property type="entry name" value="ZN2_CY6_FUNGAL_2"/>
    <property type="match status" value="1"/>
</dbReference>
<dbReference type="InterPro" id="IPR001138">
    <property type="entry name" value="Zn2Cys6_DnaBD"/>
</dbReference>
<dbReference type="CDD" id="cd00067">
    <property type="entry name" value="GAL4"/>
    <property type="match status" value="1"/>
</dbReference>
<keyword evidence="2" id="KW-0539">Nucleus</keyword>
<dbReference type="AlphaFoldDB" id="A0A316Z6H8"/>
<evidence type="ECO:0000313" key="5">
    <source>
        <dbReference type="EMBL" id="PWN96886.1"/>
    </source>
</evidence>
<feature type="compositionally biased region" description="Low complexity" evidence="3">
    <location>
        <begin position="54"/>
        <end position="69"/>
    </location>
</feature>
<accession>A0A316Z6H8</accession>
<dbReference type="GO" id="GO:0008270">
    <property type="term" value="F:zinc ion binding"/>
    <property type="evidence" value="ECO:0007669"/>
    <property type="project" value="InterPro"/>
</dbReference>
<dbReference type="SUPFAM" id="SSF57701">
    <property type="entry name" value="Zn2/Cys6 DNA-binding domain"/>
    <property type="match status" value="1"/>
</dbReference>
<sequence length="811" mass="88850">MLPPTQQAPFANGSAARRFVFSPPQHFAQPPASPSSASSVRHFPAHLKREQPMSPQSPQAGSPGSSSGDASGGDGGGAAQGQDYARPYRSRKERPCDLCRRRKGRCVIEEAGKKCQACQLSGRPCTFEMSPTPRSRPNRQEEGSTPAAPQPFDRMRQSSGPSQMPMPHQSPYQGHATPFNHSDYHSASVMQTHHRRQSTNQRFQPYPLSASTSHESMSQQHGNGAQAGWSAPSPPDSRSLLPPDLRGSSSPHVLLQQRQQARQAQLQAQQAQQTQHTQQAQQTQQPQQVQQPAQSRQPVLPRLDVQERPSDVKAEARSRDNGRRSAAMDDLHGLFVKMVQGDDASSDHASVTEADEVLSGSPHKETSAESGMTPFVLGSSSSEDPVLLEQAASPDGNASPQVARIVPTSQRIGDGGQQHTTNAVPASYHVRQVTRDPRKPVFFSFMVSQPYGTAPGRKTKEIGAEGWAKLRANIGDKLGPLMSLYSERDAAAFPLLTTSQRQKFRQIAADLQSRPPKSSVTDTEPALPLPPVLANAVLATPLIYDRSVRHLTKSAWGSNLHSLIEQFDVSSLTTLQVACTDLTGRPSINTSGNMMSLMQMLAVAHMLGMHLDPTSWTLPREERDVRIRLWWAIVIHDKWSSLCWGRPSVIHKKDHSVPLPKRSGLSPCREHLADEEFISLRRADAGKSRSLLEEHTPGDTFAALAGLTQLLDGILTEFHAVHCRRDDGLIVAQRVRAYLGDLDDWRASLPSTLHAVFAGKGTPQTETIPGTSECRSACNWLRVADRTRRQGVCSCRTLASCCCSVARRWTR</sequence>
<dbReference type="InterPro" id="IPR036864">
    <property type="entry name" value="Zn2-C6_fun-type_DNA-bd_sf"/>
</dbReference>
<dbReference type="InterPro" id="IPR007219">
    <property type="entry name" value="XnlR_reg_dom"/>
</dbReference>
<feature type="region of interest" description="Disordered" evidence="3">
    <location>
        <begin position="1"/>
        <end position="103"/>
    </location>
</feature>
<protein>
    <recommendedName>
        <fullName evidence="4">Zn(2)-C6 fungal-type domain-containing protein</fullName>
    </recommendedName>
</protein>
<name>A0A316Z6H8_9BASI</name>
<feature type="region of interest" description="Disordered" evidence="3">
    <location>
        <begin position="344"/>
        <end position="381"/>
    </location>
</feature>
<feature type="compositionally biased region" description="Gly residues" evidence="3">
    <location>
        <begin position="70"/>
        <end position="79"/>
    </location>
</feature>
<feature type="region of interest" description="Disordered" evidence="3">
    <location>
        <begin position="120"/>
        <end position="326"/>
    </location>
</feature>
<gene>
    <name evidence="5" type="ORF">FA09DRAFT_71042</name>
</gene>